<comment type="subcellular location">
    <subcellularLocation>
        <location evidence="1">Cell membrane</location>
        <topology evidence="1">Multi-pass membrane protein</topology>
    </subcellularLocation>
</comment>
<dbReference type="GO" id="GO:0008381">
    <property type="term" value="F:mechanosensitive monoatomic ion channel activity"/>
    <property type="evidence" value="ECO:0007669"/>
    <property type="project" value="UniProtKB-ARBA"/>
</dbReference>
<comment type="caution">
    <text evidence="10">The sequence shown here is derived from an EMBL/GenBank/DDBJ whole genome shotgun (WGS) entry which is preliminary data.</text>
</comment>
<keyword evidence="3" id="KW-1003">Cell membrane</keyword>
<dbReference type="InterPro" id="IPR011014">
    <property type="entry name" value="MscS_channel_TM-2"/>
</dbReference>
<evidence type="ECO:0000259" key="8">
    <source>
        <dbReference type="Pfam" id="PF00924"/>
    </source>
</evidence>
<dbReference type="PANTHER" id="PTHR30347">
    <property type="entry name" value="POTASSIUM CHANNEL RELATED"/>
    <property type="match status" value="1"/>
</dbReference>
<keyword evidence="11" id="KW-1185">Reference proteome</keyword>
<evidence type="ECO:0000256" key="1">
    <source>
        <dbReference type="ARBA" id="ARBA00004651"/>
    </source>
</evidence>
<dbReference type="Gene3D" id="3.30.70.100">
    <property type="match status" value="1"/>
</dbReference>
<dbReference type="InterPro" id="IPR011066">
    <property type="entry name" value="MscS_channel_C_sf"/>
</dbReference>
<organism evidence="10 11">
    <name type="scientific">Phaeodactylibacter luteus</name>
    <dbReference type="NCBI Taxonomy" id="1564516"/>
    <lineage>
        <taxon>Bacteria</taxon>
        <taxon>Pseudomonadati</taxon>
        <taxon>Bacteroidota</taxon>
        <taxon>Saprospiria</taxon>
        <taxon>Saprospirales</taxon>
        <taxon>Haliscomenobacteraceae</taxon>
        <taxon>Phaeodactylibacter</taxon>
    </lineage>
</organism>
<dbReference type="SUPFAM" id="SSF82861">
    <property type="entry name" value="Mechanosensitive channel protein MscS (YggB), transmembrane region"/>
    <property type="match status" value="1"/>
</dbReference>
<evidence type="ECO:0000256" key="5">
    <source>
        <dbReference type="ARBA" id="ARBA00022989"/>
    </source>
</evidence>
<dbReference type="PROSITE" id="PS01246">
    <property type="entry name" value="UPF0003"/>
    <property type="match status" value="1"/>
</dbReference>
<evidence type="ECO:0000313" key="10">
    <source>
        <dbReference type="EMBL" id="TXB63068.1"/>
    </source>
</evidence>
<feature type="domain" description="Mechanosensitive ion channel MscS" evidence="8">
    <location>
        <begin position="119"/>
        <end position="185"/>
    </location>
</feature>
<feature type="transmembrane region" description="Helical" evidence="7">
    <location>
        <begin position="35"/>
        <end position="57"/>
    </location>
</feature>
<dbReference type="InterPro" id="IPR023408">
    <property type="entry name" value="MscS_beta-dom_sf"/>
</dbReference>
<dbReference type="InterPro" id="IPR049278">
    <property type="entry name" value="MS_channel_C"/>
</dbReference>
<dbReference type="SUPFAM" id="SSF50182">
    <property type="entry name" value="Sm-like ribonucleoproteins"/>
    <property type="match status" value="1"/>
</dbReference>
<dbReference type="PANTHER" id="PTHR30347:SF1">
    <property type="entry name" value="MECHANOSENSITIVE CHANNEL MSCK"/>
    <property type="match status" value="1"/>
</dbReference>
<comment type="similarity">
    <text evidence="2">Belongs to the MscS (TC 1.A.23) family.</text>
</comment>
<dbReference type="Gene3D" id="2.30.30.60">
    <property type="match status" value="1"/>
</dbReference>
<dbReference type="Pfam" id="PF21082">
    <property type="entry name" value="MS_channel_3rd"/>
    <property type="match status" value="1"/>
</dbReference>
<accession>A0A5C6RL09</accession>
<protein>
    <submittedName>
        <fullName evidence="10">Mechanosensitive ion channel</fullName>
    </submittedName>
</protein>
<dbReference type="InterPro" id="IPR006685">
    <property type="entry name" value="MscS_channel_2nd"/>
</dbReference>
<keyword evidence="6 7" id="KW-0472">Membrane</keyword>
<dbReference type="GO" id="GO:0005886">
    <property type="term" value="C:plasma membrane"/>
    <property type="evidence" value="ECO:0007669"/>
    <property type="project" value="UniProtKB-SubCell"/>
</dbReference>
<evidence type="ECO:0000256" key="7">
    <source>
        <dbReference type="SAM" id="Phobius"/>
    </source>
</evidence>
<dbReference type="InterPro" id="IPR010920">
    <property type="entry name" value="LSM_dom_sf"/>
</dbReference>
<dbReference type="AlphaFoldDB" id="A0A5C6RL09"/>
<keyword evidence="5 7" id="KW-1133">Transmembrane helix</keyword>
<evidence type="ECO:0000256" key="4">
    <source>
        <dbReference type="ARBA" id="ARBA00022692"/>
    </source>
</evidence>
<dbReference type="SUPFAM" id="SSF82689">
    <property type="entry name" value="Mechanosensitive channel protein MscS (YggB), C-terminal domain"/>
    <property type="match status" value="1"/>
</dbReference>
<name>A0A5C6RL09_9BACT</name>
<keyword evidence="4 7" id="KW-0812">Transmembrane</keyword>
<dbReference type="Proteomes" id="UP000321580">
    <property type="component" value="Unassembled WGS sequence"/>
</dbReference>
<sequence length="288" mass="32372">MLFIVNAFEIDWAFYTYTPSGAEDGQTRSLTVSNLLNAGFILVMARLASWVAIQLILSQYYRNKKINVGSQYAINQLLQYFVYIIAILMALEALGFTLTLIWGGAAALLVGIGLGLQETFKDLFSGVILLFERRVEVGDVVEVDGLVGTVRRIGVRTSLMETRDNITVIVPNSRLIVQHFVNWSHNDNKARFYVGVGVAYGSDTALVKKLLLEVARGNADILRYPPPFVRFKDFGASSLDFELHFWSHEFIGIEDVKSELRFAIDQAFREHGVTIPFPQRDVWIKGGQ</sequence>
<evidence type="ECO:0000313" key="11">
    <source>
        <dbReference type="Proteomes" id="UP000321580"/>
    </source>
</evidence>
<evidence type="ECO:0000256" key="6">
    <source>
        <dbReference type="ARBA" id="ARBA00023136"/>
    </source>
</evidence>
<evidence type="ECO:0000256" key="3">
    <source>
        <dbReference type="ARBA" id="ARBA00022475"/>
    </source>
</evidence>
<proteinExistence type="inferred from homology"/>
<reference evidence="10 11" key="1">
    <citation type="submission" date="2019-08" db="EMBL/GenBank/DDBJ databases">
        <title>Genome of Phaeodactylibacter luteus.</title>
        <authorList>
            <person name="Bowman J.P."/>
        </authorList>
    </citation>
    <scope>NUCLEOTIDE SEQUENCE [LARGE SCALE GENOMIC DNA]</scope>
    <source>
        <strain evidence="10 11">KCTC 42180</strain>
    </source>
</reference>
<feature type="transmembrane region" description="Helical" evidence="7">
    <location>
        <begin position="77"/>
        <end position="94"/>
    </location>
</feature>
<dbReference type="Gene3D" id="1.10.287.1260">
    <property type="match status" value="1"/>
</dbReference>
<dbReference type="InterPro" id="IPR052702">
    <property type="entry name" value="MscS-like_channel"/>
</dbReference>
<evidence type="ECO:0000256" key="2">
    <source>
        <dbReference type="ARBA" id="ARBA00008017"/>
    </source>
</evidence>
<dbReference type="InterPro" id="IPR006686">
    <property type="entry name" value="MscS_channel_CS"/>
</dbReference>
<gene>
    <name evidence="10" type="ORF">FRY97_10925</name>
</gene>
<dbReference type="Pfam" id="PF00924">
    <property type="entry name" value="MS_channel_2nd"/>
    <property type="match status" value="1"/>
</dbReference>
<dbReference type="EMBL" id="VOOR01000020">
    <property type="protein sequence ID" value="TXB63068.1"/>
    <property type="molecule type" value="Genomic_DNA"/>
</dbReference>
<feature type="domain" description="Mechanosensitive ion channel MscS C-terminal" evidence="9">
    <location>
        <begin position="196"/>
        <end position="274"/>
    </location>
</feature>
<dbReference type="OrthoDB" id="9809206at2"/>
<evidence type="ECO:0000259" key="9">
    <source>
        <dbReference type="Pfam" id="PF21082"/>
    </source>
</evidence>